<proteinExistence type="predicted"/>
<sequence>MQFATLPVELLYDIQLYAASEVLPLTCRRLHDVFESASPTLRADYLIARYLARPSSRSWPSIITYVLRFPLCTPAVLAVLFERPSFPHRPPPHTDAGTGAGADPPAHGVRHADRLRPDLPKRLFRRLSPSGAEALPLLRFLYGGAIAHLRASPPDADSHDGYPLARAAFAAAVPLVRFLLDHGASPRRRNALAVRLAIKRRDLALVRLLVEPPEAPPHERRTGKRRKISDRVQVNSDMLRLAVTCGARDIAEYLVREKGCLPDLKTLKLLR</sequence>
<protein>
    <submittedName>
        <fullName evidence="1">Uncharacterized protein</fullName>
    </submittedName>
</protein>
<reference evidence="1" key="1">
    <citation type="submission" date="2021-03" db="EMBL/GenBank/DDBJ databases">
        <title>Evolutionary priming and transition to the ectomycorrhizal habit in an iconic lineage of mushroom-forming fungi: is preadaptation a requirement?</title>
        <authorList>
            <consortium name="DOE Joint Genome Institute"/>
            <person name="Looney B.P."/>
            <person name="Miyauchi S."/>
            <person name="Morin E."/>
            <person name="Drula E."/>
            <person name="Courty P.E."/>
            <person name="Chicoki N."/>
            <person name="Fauchery L."/>
            <person name="Kohler A."/>
            <person name="Kuo A."/>
            <person name="LaButti K."/>
            <person name="Pangilinan J."/>
            <person name="Lipzen A."/>
            <person name="Riley R."/>
            <person name="Andreopoulos W."/>
            <person name="He G."/>
            <person name="Johnson J."/>
            <person name="Barry K.W."/>
            <person name="Grigoriev I.V."/>
            <person name="Nagy L."/>
            <person name="Hibbett D."/>
            <person name="Henrissat B."/>
            <person name="Matheny P.B."/>
            <person name="Labbe J."/>
            <person name="Martin A.F."/>
        </authorList>
    </citation>
    <scope>NUCLEOTIDE SEQUENCE</scope>
    <source>
        <strain evidence="1">BPL698</strain>
    </source>
</reference>
<gene>
    <name evidence="1" type="ORF">F5148DRAFT_1286883</name>
</gene>
<organism evidence="1 2">
    <name type="scientific">Russula earlei</name>
    <dbReference type="NCBI Taxonomy" id="71964"/>
    <lineage>
        <taxon>Eukaryota</taxon>
        <taxon>Fungi</taxon>
        <taxon>Dikarya</taxon>
        <taxon>Basidiomycota</taxon>
        <taxon>Agaricomycotina</taxon>
        <taxon>Agaricomycetes</taxon>
        <taxon>Russulales</taxon>
        <taxon>Russulaceae</taxon>
        <taxon>Russula</taxon>
    </lineage>
</organism>
<dbReference type="Proteomes" id="UP001207468">
    <property type="component" value="Unassembled WGS sequence"/>
</dbReference>
<dbReference type="EMBL" id="JAGFNK010000188">
    <property type="protein sequence ID" value="KAI9460361.1"/>
    <property type="molecule type" value="Genomic_DNA"/>
</dbReference>
<keyword evidence="2" id="KW-1185">Reference proteome</keyword>
<evidence type="ECO:0000313" key="1">
    <source>
        <dbReference type="EMBL" id="KAI9460361.1"/>
    </source>
</evidence>
<name>A0ACC0U344_9AGAM</name>
<comment type="caution">
    <text evidence="1">The sequence shown here is derived from an EMBL/GenBank/DDBJ whole genome shotgun (WGS) entry which is preliminary data.</text>
</comment>
<evidence type="ECO:0000313" key="2">
    <source>
        <dbReference type="Proteomes" id="UP001207468"/>
    </source>
</evidence>
<accession>A0ACC0U344</accession>